<accession>A0ABX0LAA3</accession>
<proteinExistence type="predicted"/>
<keyword evidence="2" id="KW-1185">Reference proteome</keyword>
<evidence type="ECO:0000313" key="1">
    <source>
        <dbReference type="EMBL" id="NHR06531.1"/>
    </source>
</evidence>
<name>A0ABX0LAA3_9NEIS</name>
<dbReference type="Proteomes" id="UP001515641">
    <property type="component" value="Unassembled WGS sequence"/>
</dbReference>
<dbReference type="EMBL" id="JAAOMA010000021">
    <property type="protein sequence ID" value="NHR06531.1"/>
    <property type="molecule type" value="Genomic_DNA"/>
</dbReference>
<gene>
    <name evidence="1" type="ORF">HA052_15165</name>
</gene>
<evidence type="ECO:0000313" key="2">
    <source>
        <dbReference type="Proteomes" id="UP001515641"/>
    </source>
</evidence>
<organism evidence="1 2">
    <name type="scientific">Chromobacterium fluminis</name>
    <dbReference type="NCBI Taxonomy" id="3044269"/>
    <lineage>
        <taxon>Bacteria</taxon>
        <taxon>Pseudomonadati</taxon>
        <taxon>Pseudomonadota</taxon>
        <taxon>Betaproteobacteria</taxon>
        <taxon>Neisseriales</taxon>
        <taxon>Chromobacteriaceae</taxon>
        <taxon>Chromobacterium</taxon>
    </lineage>
</organism>
<reference evidence="1 2" key="1">
    <citation type="submission" date="2020-03" db="EMBL/GenBank/DDBJ databases">
        <title>Draft genome sequence of environmentally isolated cultures.</title>
        <authorList>
            <person name="Wilson H.S."/>
            <person name="De Leon M.E."/>
        </authorList>
    </citation>
    <scope>NUCLEOTIDE SEQUENCE [LARGE SCALE GENOMIC DNA]</scope>
    <source>
        <strain evidence="1 2">HSC-31F16</strain>
    </source>
</reference>
<protein>
    <submittedName>
        <fullName evidence="1">Uncharacterized protein</fullName>
    </submittedName>
</protein>
<dbReference type="RefSeq" id="WP_166452521.1">
    <property type="nucleotide sequence ID" value="NZ_JAAOMA010000021.1"/>
</dbReference>
<comment type="caution">
    <text evidence="1">The sequence shown here is derived from an EMBL/GenBank/DDBJ whole genome shotgun (WGS) entry which is preliminary data.</text>
</comment>
<sequence>MSAALREALHGEYRVEMLTHQQSRSLSGFRLFPRWLAQRPTRSKPADAATVF</sequence>